<evidence type="ECO:0000256" key="2">
    <source>
        <dbReference type="SAM" id="SignalP"/>
    </source>
</evidence>
<gene>
    <name evidence="3" type="ORF">FEE95_11725</name>
</gene>
<reference evidence="3 4" key="1">
    <citation type="submission" date="2019-05" db="EMBL/GenBank/DDBJ databases">
        <authorList>
            <person name="Zhang J.-Y."/>
            <person name="Feg X."/>
            <person name="Du Z.-J."/>
        </authorList>
    </citation>
    <scope>NUCLEOTIDE SEQUENCE [LARGE SCALE GENOMIC DNA]</scope>
    <source>
        <strain evidence="3 4">RZ26</strain>
    </source>
</reference>
<accession>A0A5S3PR35</accession>
<keyword evidence="4" id="KW-1185">Reference proteome</keyword>
<dbReference type="InterPro" id="IPR035959">
    <property type="entry name" value="RutC-like_sf"/>
</dbReference>
<dbReference type="InterPro" id="IPR006175">
    <property type="entry name" value="YjgF/YER057c/UK114"/>
</dbReference>
<dbReference type="Gene3D" id="3.30.1330.40">
    <property type="entry name" value="RutC-like"/>
    <property type="match status" value="1"/>
</dbReference>
<comment type="similarity">
    <text evidence="1">Belongs to the RutC family.</text>
</comment>
<organism evidence="3 4">
    <name type="scientific">Maribacter algarum</name>
    <name type="common">ex Zhang et al. 2020</name>
    <dbReference type="NCBI Taxonomy" id="2578118"/>
    <lineage>
        <taxon>Bacteria</taxon>
        <taxon>Pseudomonadati</taxon>
        <taxon>Bacteroidota</taxon>
        <taxon>Flavobacteriia</taxon>
        <taxon>Flavobacteriales</taxon>
        <taxon>Flavobacteriaceae</taxon>
        <taxon>Maribacter</taxon>
    </lineage>
</organism>
<dbReference type="CDD" id="cd00448">
    <property type="entry name" value="YjgF_YER057c_UK114_family"/>
    <property type="match status" value="1"/>
</dbReference>
<dbReference type="SUPFAM" id="SSF55298">
    <property type="entry name" value="YjgF-like"/>
    <property type="match status" value="1"/>
</dbReference>
<proteinExistence type="inferred from homology"/>
<evidence type="ECO:0000313" key="3">
    <source>
        <dbReference type="EMBL" id="TMM57154.1"/>
    </source>
</evidence>
<dbReference type="GO" id="GO:0005829">
    <property type="term" value="C:cytosol"/>
    <property type="evidence" value="ECO:0007669"/>
    <property type="project" value="TreeGrafter"/>
</dbReference>
<dbReference type="PANTHER" id="PTHR11803:SF58">
    <property type="entry name" value="PROTEIN HMF1-RELATED"/>
    <property type="match status" value="1"/>
</dbReference>
<protein>
    <submittedName>
        <fullName evidence="3">RidA family protein</fullName>
    </submittedName>
</protein>
<feature type="signal peptide" evidence="2">
    <location>
        <begin position="1"/>
        <end position="21"/>
    </location>
</feature>
<name>A0A5S3PR35_9FLAO</name>
<dbReference type="PANTHER" id="PTHR11803">
    <property type="entry name" value="2-IMINOBUTANOATE/2-IMINOPROPANOATE DEAMINASE RIDA"/>
    <property type="match status" value="1"/>
</dbReference>
<dbReference type="EMBL" id="VATY01000002">
    <property type="protein sequence ID" value="TMM57154.1"/>
    <property type="molecule type" value="Genomic_DNA"/>
</dbReference>
<dbReference type="AlphaFoldDB" id="A0A5S3PR35"/>
<feature type="chain" id="PRO_5024271831" evidence="2">
    <location>
        <begin position="22"/>
        <end position="162"/>
    </location>
</feature>
<evidence type="ECO:0000256" key="1">
    <source>
        <dbReference type="ARBA" id="ARBA00010552"/>
    </source>
</evidence>
<dbReference type="OrthoDB" id="9799840at2"/>
<comment type="caution">
    <text evidence="3">The sequence shown here is derived from an EMBL/GenBank/DDBJ whole genome shotgun (WGS) entry which is preliminary data.</text>
</comment>
<evidence type="ECO:0000313" key="4">
    <source>
        <dbReference type="Proteomes" id="UP000310314"/>
    </source>
</evidence>
<keyword evidence="2" id="KW-0732">Signal</keyword>
<dbReference type="Pfam" id="PF01042">
    <property type="entry name" value="Ribonuc_L-PSP"/>
    <property type="match status" value="1"/>
</dbReference>
<dbReference type="GO" id="GO:0019239">
    <property type="term" value="F:deaminase activity"/>
    <property type="evidence" value="ECO:0007669"/>
    <property type="project" value="TreeGrafter"/>
</dbReference>
<sequence>MKKNLLFFCLFLMLLANHSCKNDTDSKREMKSESEKIVIAKEKWHWDNPDKQNKNAGYAQVVKAGNTIYISGVPSDDLSPDGITRLYNTLEECLNSFGASAKDVVKETLYTTDIEAMKKYNEARKEFYKGDYPAATWVQVSRLYEATAQLEVDLIAVIPVGD</sequence>
<dbReference type="Proteomes" id="UP000310314">
    <property type="component" value="Unassembled WGS sequence"/>
</dbReference>